<evidence type="ECO:0000313" key="3">
    <source>
        <dbReference type="EMBL" id="THH35677.1"/>
    </source>
</evidence>
<keyword evidence="2" id="KW-0812">Transmembrane</keyword>
<dbReference type="Proteomes" id="UP000306602">
    <property type="component" value="Unassembled WGS sequence"/>
</dbReference>
<dbReference type="AlphaFoldDB" id="A0A4S4NB41"/>
<gene>
    <name evidence="3" type="ORF">E4Z66_11325</name>
</gene>
<dbReference type="RefSeq" id="WP_136463146.1">
    <property type="nucleotide sequence ID" value="NZ_SRKY01000003.1"/>
</dbReference>
<evidence type="ECO:0000256" key="1">
    <source>
        <dbReference type="SAM" id="MobiDB-lite"/>
    </source>
</evidence>
<evidence type="ECO:0000313" key="4">
    <source>
        <dbReference type="Proteomes" id="UP000306602"/>
    </source>
</evidence>
<protein>
    <submittedName>
        <fullName evidence="3">Uncharacterized protein</fullName>
    </submittedName>
</protein>
<accession>A0A4S4NB41</accession>
<dbReference type="EMBL" id="SRKY01000003">
    <property type="protein sequence ID" value="THH35677.1"/>
    <property type="molecule type" value="Genomic_DNA"/>
</dbReference>
<evidence type="ECO:0000256" key="2">
    <source>
        <dbReference type="SAM" id="Phobius"/>
    </source>
</evidence>
<name>A0A4S4NB41_9RHOB</name>
<organism evidence="3 4">
    <name type="scientific">Aliishimia ponticola</name>
    <dbReference type="NCBI Taxonomy" id="2499833"/>
    <lineage>
        <taxon>Bacteria</taxon>
        <taxon>Pseudomonadati</taxon>
        <taxon>Pseudomonadota</taxon>
        <taxon>Alphaproteobacteria</taxon>
        <taxon>Rhodobacterales</taxon>
        <taxon>Paracoccaceae</taxon>
        <taxon>Aliishimia</taxon>
    </lineage>
</organism>
<keyword evidence="4" id="KW-1185">Reference proteome</keyword>
<reference evidence="3 4" key="1">
    <citation type="submission" date="2019-04" db="EMBL/GenBank/DDBJ databases">
        <title>Shimia ponticola sp. nov., isolated from seawater.</title>
        <authorList>
            <person name="Kim Y.-O."/>
            <person name="Yoon J.-H."/>
        </authorList>
    </citation>
    <scope>NUCLEOTIDE SEQUENCE [LARGE SCALE GENOMIC DNA]</scope>
    <source>
        <strain evidence="3 4">MYP11</strain>
    </source>
</reference>
<feature type="transmembrane region" description="Helical" evidence="2">
    <location>
        <begin position="7"/>
        <end position="29"/>
    </location>
</feature>
<sequence length="112" mass="12538">MPKLIRFYITHVLIGFAVAAAFVAMLLWFNVANLTHLIFTSDVWAVALFMLWFFHGIVFAGVQFGIAVMAMAEKPEDRGPRGGHGVRSEPVPVRVAAEPKRNSILPHRRNHS</sequence>
<comment type="caution">
    <text evidence="3">The sequence shown here is derived from an EMBL/GenBank/DDBJ whole genome shotgun (WGS) entry which is preliminary data.</text>
</comment>
<dbReference type="OrthoDB" id="8115457at2"/>
<feature type="transmembrane region" description="Helical" evidence="2">
    <location>
        <begin position="49"/>
        <end position="72"/>
    </location>
</feature>
<feature type="region of interest" description="Disordered" evidence="1">
    <location>
        <begin position="75"/>
        <end position="112"/>
    </location>
</feature>
<keyword evidence="2" id="KW-1133">Transmembrane helix</keyword>
<proteinExistence type="predicted"/>
<keyword evidence="2" id="KW-0472">Membrane</keyword>